<sequence>MKVSKNLPKGYGTSASRKKPEMTEGQRDKLVRESLRRFKRDPRKPDDLEKLRYNLIVARVMAGLTAVEAAQKLGYANSTQLSLIESGERKTPDSYRFLMDCARVYSCSVDFLLGLTPHVDESARVAHEHAMARGIEDIGQGIASILTTAIVKYTEQAHPVASEYQRMLTAVERVDQAVSVMRDRFGFDDVPGSAPVLAAVEQLSAFAEPIRDKLRHFQNVEAYIDDVKQGRMPAITYLSERHAQFKMAF</sequence>
<feature type="compositionally biased region" description="Basic and acidic residues" evidence="1">
    <location>
        <begin position="18"/>
        <end position="36"/>
    </location>
</feature>
<dbReference type="CDD" id="cd00093">
    <property type="entry name" value="HTH_XRE"/>
    <property type="match status" value="1"/>
</dbReference>
<keyword evidence="3" id="KW-0614">Plasmid</keyword>
<dbReference type="AlphaFoldDB" id="A4JWB9"/>
<dbReference type="InterPro" id="IPR010982">
    <property type="entry name" value="Lambda_DNA-bd_dom_sf"/>
</dbReference>
<dbReference type="KEGG" id="bvi:Bcep1808_7702"/>
<evidence type="ECO:0000313" key="3">
    <source>
        <dbReference type="EMBL" id="ABO60572.1"/>
    </source>
</evidence>
<proteinExistence type="predicted"/>
<dbReference type="EMBL" id="CP000621">
    <property type="protein sequence ID" value="ABO60572.1"/>
    <property type="molecule type" value="Genomic_DNA"/>
</dbReference>
<evidence type="ECO:0000259" key="2">
    <source>
        <dbReference type="PROSITE" id="PS50943"/>
    </source>
</evidence>
<feature type="domain" description="HTH cro/C1-type" evidence="2">
    <location>
        <begin position="55"/>
        <end position="112"/>
    </location>
</feature>
<accession>A4JWB9</accession>
<dbReference type="Proteomes" id="UP000002287">
    <property type="component" value="Plasmid pBVIE05"/>
</dbReference>
<dbReference type="Gene3D" id="1.10.260.40">
    <property type="entry name" value="lambda repressor-like DNA-binding domains"/>
    <property type="match status" value="1"/>
</dbReference>
<dbReference type="InterPro" id="IPR001387">
    <property type="entry name" value="Cro/C1-type_HTH"/>
</dbReference>
<dbReference type="HOGENOM" id="CLU_1114206_0_0_4"/>
<dbReference type="GO" id="GO:0003677">
    <property type="term" value="F:DNA binding"/>
    <property type="evidence" value="ECO:0007669"/>
    <property type="project" value="InterPro"/>
</dbReference>
<evidence type="ECO:0000256" key="1">
    <source>
        <dbReference type="SAM" id="MobiDB-lite"/>
    </source>
</evidence>
<evidence type="ECO:0000313" key="4">
    <source>
        <dbReference type="Proteomes" id="UP000002287"/>
    </source>
</evidence>
<dbReference type="PROSITE" id="PS50943">
    <property type="entry name" value="HTH_CROC1"/>
    <property type="match status" value="1"/>
</dbReference>
<gene>
    <name evidence="3" type="ordered locus">Bcep1808_7702</name>
</gene>
<geneLocation type="plasmid" evidence="3 4">
    <name>pBVIE05</name>
</geneLocation>
<protein>
    <submittedName>
        <fullName evidence="3">Helix-turn-helix domain protein</fullName>
    </submittedName>
</protein>
<name>A4JWB9_BURVG</name>
<dbReference type="SUPFAM" id="SSF47413">
    <property type="entry name" value="lambda repressor-like DNA-binding domains"/>
    <property type="match status" value="1"/>
</dbReference>
<reference evidence="3 4" key="1">
    <citation type="submission" date="2007-03" db="EMBL/GenBank/DDBJ databases">
        <title>Complete sequence of plasmid pBVIE05 of Burkholderia vietnamiensis G4.</title>
        <authorList>
            <consortium name="US DOE Joint Genome Institute"/>
            <person name="Copeland A."/>
            <person name="Lucas S."/>
            <person name="Lapidus A."/>
            <person name="Barry K."/>
            <person name="Detter J.C."/>
            <person name="Glavina del Rio T."/>
            <person name="Hammon N."/>
            <person name="Israni S."/>
            <person name="Dalin E."/>
            <person name="Tice H."/>
            <person name="Pitluck S."/>
            <person name="Chain P."/>
            <person name="Malfatti S."/>
            <person name="Shin M."/>
            <person name="Vergez L."/>
            <person name="Schmutz J."/>
            <person name="Larimer F."/>
            <person name="Land M."/>
            <person name="Hauser L."/>
            <person name="Kyrpides N."/>
            <person name="Tiedje J."/>
            <person name="Richardson P."/>
        </authorList>
    </citation>
    <scope>NUCLEOTIDE SEQUENCE [LARGE SCALE GENOMIC DNA]</scope>
    <source>
        <strain evidence="4">G4 / LMG 22486</strain>
        <plasmid evidence="3 4">pBVIE05</plasmid>
    </source>
</reference>
<dbReference type="SMART" id="SM00530">
    <property type="entry name" value="HTH_XRE"/>
    <property type="match status" value="1"/>
</dbReference>
<feature type="region of interest" description="Disordered" evidence="1">
    <location>
        <begin position="1"/>
        <end position="42"/>
    </location>
</feature>
<organism evidence="3 4">
    <name type="scientific">Burkholderia vietnamiensis (strain G4 / LMG 22486)</name>
    <name type="common">Burkholderia cepacia (strain R1808)</name>
    <dbReference type="NCBI Taxonomy" id="269482"/>
    <lineage>
        <taxon>Bacteria</taxon>
        <taxon>Pseudomonadati</taxon>
        <taxon>Pseudomonadota</taxon>
        <taxon>Betaproteobacteria</taxon>
        <taxon>Burkholderiales</taxon>
        <taxon>Burkholderiaceae</taxon>
        <taxon>Burkholderia</taxon>
        <taxon>Burkholderia cepacia complex</taxon>
    </lineage>
</organism>